<dbReference type="Proteomes" id="UP001516400">
    <property type="component" value="Unassembled WGS sequence"/>
</dbReference>
<dbReference type="AlphaFoldDB" id="A0ABD2MKB7"/>
<evidence type="ECO:0000313" key="2">
    <source>
        <dbReference type="Proteomes" id="UP001516400"/>
    </source>
</evidence>
<organism evidence="1 2">
    <name type="scientific">Cryptolaemus montrouzieri</name>
    <dbReference type="NCBI Taxonomy" id="559131"/>
    <lineage>
        <taxon>Eukaryota</taxon>
        <taxon>Metazoa</taxon>
        <taxon>Ecdysozoa</taxon>
        <taxon>Arthropoda</taxon>
        <taxon>Hexapoda</taxon>
        <taxon>Insecta</taxon>
        <taxon>Pterygota</taxon>
        <taxon>Neoptera</taxon>
        <taxon>Endopterygota</taxon>
        <taxon>Coleoptera</taxon>
        <taxon>Polyphaga</taxon>
        <taxon>Cucujiformia</taxon>
        <taxon>Coccinelloidea</taxon>
        <taxon>Coccinellidae</taxon>
        <taxon>Scymninae</taxon>
        <taxon>Scymnini</taxon>
        <taxon>Cryptolaemus</taxon>
    </lineage>
</organism>
<dbReference type="InterPro" id="IPR036691">
    <property type="entry name" value="Endo/exonu/phosph_ase_sf"/>
</dbReference>
<sequence>MKSVLEEEHINIAVITEHWLGELLPDQLNFQNFYVGAHFSRKKRYRGAFILVHKKHLIKNLPQIHKKSVEGVIEISGIIDEKSEKVILAVYRPPQGSSEIFIYNEDMPRRSD</sequence>
<comment type="caution">
    <text evidence="1">The sequence shown here is derived from an EMBL/GenBank/DDBJ whole genome shotgun (WGS) entry which is preliminary data.</text>
</comment>
<dbReference type="EMBL" id="JABFTP020000001">
    <property type="protein sequence ID" value="KAL3266774.1"/>
    <property type="molecule type" value="Genomic_DNA"/>
</dbReference>
<evidence type="ECO:0000313" key="1">
    <source>
        <dbReference type="EMBL" id="KAL3266774.1"/>
    </source>
</evidence>
<dbReference type="SUPFAM" id="SSF56219">
    <property type="entry name" value="DNase I-like"/>
    <property type="match status" value="1"/>
</dbReference>
<keyword evidence="2" id="KW-1185">Reference proteome</keyword>
<reference evidence="1 2" key="1">
    <citation type="journal article" date="2021" name="BMC Biol.">
        <title>Horizontally acquired antibacterial genes associated with adaptive radiation of ladybird beetles.</title>
        <authorList>
            <person name="Li H.S."/>
            <person name="Tang X.F."/>
            <person name="Huang Y.H."/>
            <person name="Xu Z.Y."/>
            <person name="Chen M.L."/>
            <person name="Du X.Y."/>
            <person name="Qiu B.Y."/>
            <person name="Chen P.T."/>
            <person name="Zhang W."/>
            <person name="Slipinski A."/>
            <person name="Escalona H.E."/>
            <person name="Waterhouse R.M."/>
            <person name="Zwick A."/>
            <person name="Pang H."/>
        </authorList>
    </citation>
    <scope>NUCLEOTIDE SEQUENCE [LARGE SCALE GENOMIC DNA]</scope>
    <source>
        <strain evidence="1">SYSU2018</strain>
    </source>
</reference>
<protein>
    <submittedName>
        <fullName evidence="1">Uncharacterized protein</fullName>
    </submittedName>
</protein>
<dbReference type="Gene3D" id="3.60.10.10">
    <property type="entry name" value="Endonuclease/exonuclease/phosphatase"/>
    <property type="match status" value="1"/>
</dbReference>
<proteinExistence type="predicted"/>
<gene>
    <name evidence="1" type="ORF">HHI36_010932</name>
</gene>
<name>A0ABD2MKB7_9CUCU</name>
<accession>A0ABD2MKB7</accession>